<comment type="subcellular location">
    <subcellularLocation>
        <location evidence="1">Cell envelope</location>
    </subcellularLocation>
</comment>
<evidence type="ECO:0000256" key="2">
    <source>
        <dbReference type="ARBA" id="ARBA00005695"/>
    </source>
</evidence>
<dbReference type="EMBL" id="BMHO01000001">
    <property type="protein sequence ID" value="GGD34134.1"/>
    <property type="molecule type" value="Genomic_DNA"/>
</dbReference>
<proteinExistence type="inferred from homology"/>
<evidence type="ECO:0000256" key="3">
    <source>
        <dbReference type="ARBA" id="ARBA00022448"/>
    </source>
</evidence>
<feature type="signal peptide" evidence="5">
    <location>
        <begin position="1"/>
        <end position="30"/>
    </location>
</feature>
<dbReference type="GO" id="GO:0043190">
    <property type="term" value="C:ATP-binding cassette (ABC) transporter complex"/>
    <property type="evidence" value="ECO:0007669"/>
    <property type="project" value="InterPro"/>
</dbReference>
<dbReference type="InterPro" id="IPR000914">
    <property type="entry name" value="SBP_5_dom"/>
</dbReference>
<dbReference type="SUPFAM" id="SSF53850">
    <property type="entry name" value="Periplasmic binding protein-like II"/>
    <property type="match status" value="1"/>
</dbReference>
<gene>
    <name evidence="7" type="ORF">GCM10010915_13180</name>
</gene>
<protein>
    <submittedName>
        <fullName evidence="7">ABC transporter substrate-binding protein</fullName>
    </submittedName>
</protein>
<comment type="similarity">
    <text evidence="2">Belongs to the bacterial solute-binding protein 5 family.</text>
</comment>
<dbReference type="GO" id="GO:0030313">
    <property type="term" value="C:cell envelope"/>
    <property type="evidence" value="ECO:0007669"/>
    <property type="project" value="UniProtKB-SubCell"/>
</dbReference>
<dbReference type="PANTHER" id="PTHR30290:SF10">
    <property type="entry name" value="PERIPLASMIC OLIGOPEPTIDE-BINDING PROTEIN-RELATED"/>
    <property type="match status" value="1"/>
</dbReference>
<dbReference type="PIRSF" id="PIRSF002741">
    <property type="entry name" value="MppA"/>
    <property type="match status" value="1"/>
</dbReference>
<name>A0A916Y7J7_9MICO</name>
<dbReference type="PANTHER" id="PTHR30290">
    <property type="entry name" value="PERIPLASMIC BINDING COMPONENT OF ABC TRANSPORTER"/>
    <property type="match status" value="1"/>
</dbReference>
<feature type="domain" description="Solute-binding protein family 5" evidence="6">
    <location>
        <begin position="84"/>
        <end position="416"/>
    </location>
</feature>
<keyword evidence="8" id="KW-1185">Reference proteome</keyword>
<keyword evidence="4 5" id="KW-0732">Signal</keyword>
<evidence type="ECO:0000313" key="7">
    <source>
        <dbReference type="EMBL" id="GGD34134.1"/>
    </source>
</evidence>
<dbReference type="Gene3D" id="3.40.190.10">
    <property type="entry name" value="Periplasmic binding protein-like II"/>
    <property type="match status" value="1"/>
</dbReference>
<reference evidence="7" key="2">
    <citation type="submission" date="2020-09" db="EMBL/GenBank/DDBJ databases">
        <authorList>
            <person name="Sun Q."/>
            <person name="Zhou Y."/>
        </authorList>
    </citation>
    <scope>NUCLEOTIDE SEQUENCE</scope>
    <source>
        <strain evidence="7">CGMCC 1.15152</strain>
    </source>
</reference>
<feature type="chain" id="PRO_5037962044" evidence="5">
    <location>
        <begin position="31"/>
        <end position="504"/>
    </location>
</feature>
<dbReference type="AlphaFoldDB" id="A0A916Y7J7"/>
<evidence type="ECO:0000256" key="5">
    <source>
        <dbReference type="SAM" id="SignalP"/>
    </source>
</evidence>
<keyword evidence="3" id="KW-0813">Transport</keyword>
<dbReference type="Pfam" id="PF00496">
    <property type="entry name" value="SBP_bac_5"/>
    <property type="match status" value="1"/>
</dbReference>
<dbReference type="Gene3D" id="3.10.105.10">
    <property type="entry name" value="Dipeptide-binding Protein, Domain 3"/>
    <property type="match status" value="1"/>
</dbReference>
<evidence type="ECO:0000259" key="6">
    <source>
        <dbReference type="Pfam" id="PF00496"/>
    </source>
</evidence>
<dbReference type="Gene3D" id="3.90.76.10">
    <property type="entry name" value="Dipeptide-binding Protein, Domain 1"/>
    <property type="match status" value="1"/>
</dbReference>
<reference evidence="7" key="1">
    <citation type="journal article" date="2014" name="Int. J. Syst. Evol. Microbiol.">
        <title>Complete genome sequence of Corynebacterium casei LMG S-19264T (=DSM 44701T), isolated from a smear-ripened cheese.</title>
        <authorList>
            <consortium name="US DOE Joint Genome Institute (JGI-PGF)"/>
            <person name="Walter F."/>
            <person name="Albersmeier A."/>
            <person name="Kalinowski J."/>
            <person name="Ruckert C."/>
        </authorList>
    </citation>
    <scope>NUCLEOTIDE SEQUENCE</scope>
    <source>
        <strain evidence="7">CGMCC 1.15152</strain>
    </source>
</reference>
<dbReference type="GO" id="GO:0015833">
    <property type="term" value="P:peptide transport"/>
    <property type="evidence" value="ECO:0007669"/>
    <property type="project" value="TreeGrafter"/>
</dbReference>
<evidence type="ECO:0000256" key="4">
    <source>
        <dbReference type="ARBA" id="ARBA00022729"/>
    </source>
</evidence>
<comment type="caution">
    <text evidence="7">The sequence shown here is derived from an EMBL/GenBank/DDBJ whole genome shotgun (WGS) entry which is preliminary data.</text>
</comment>
<dbReference type="GO" id="GO:1904680">
    <property type="term" value="F:peptide transmembrane transporter activity"/>
    <property type="evidence" value="ECO:0007669"/>
    <property type="project" value="TreeGrafter"/>
</dbReference>
<dbReference type="GO" id="GO:0042597">
    <property type="term" value="C:periplasmic space"/>
    <property type="evidence" value="ECO:0007669"/>
    <property type="project" value="UniProtKB-ARBA"/>
</dbReference>
<dbReference type="Proteomes" id="UP000633205">
    <property type="component" value="Unassembled WGS sequence"/>
</dbReference>
<dbReference type="RefSeq" id="WP_188711488.1">
    <property type="nucleotide sequence ID" value="NZ_BMHO01000001.1"/>
</dbReference>
<dbReference type="InterPro" id="IPR039424">
    <property type="entry name" value="SBP_5"/>
</dbReference>
<evidence type="ECO:0000313" key="8">
    <source>
        <dbReference type="Proteomes" id="UP000633205"/>
    </source>
</evidence>
<sequence length="504" mass="53929">MSLSPAPRLTAAAIVAAGAIALASCSGGSAEQPTGAVDPDATLTVGLQLEPTNLDIRRTSGAALEQALTDNIYEGLVSRAEDGEVVPSLASDWTISDDGRTYTFTLETGVTFHDGAEFTAEDVVATLDETRSDESMIGFPSLQAIEKVSALDEGTVEITLSEPNQNFLFLLTGPAGLIFDADDTTDMQTAANGTGPFVLEAWSQGDSLTFTRYDDYWGDPAGVADVVFAYIPEATALVAAGLDGSLDVLTAVEADLASQLDGAFELAEGETTDKFILAFNEQAEPLDDIRVREALRLAIDHDAILERVGAGEAQYGPVPVLDPGYEDLSDTISFDPDAARDLLEEAGVDDLTLELTVSNTYPTYLSTLLASMFADVGVTLDVETVEFSTWLNDVYSNADYELSLVNHVEPRDFDTWTNPDYYYALADEEAFDEVRALYAEAMRQTDPDASAELIAQAARVVAEQHPADWLFTRSDIVAIAPGIENFPVSATSTRLDVSDVTVSN</sequence>
<dbReference type="InterPro" id="IPR030678">
    <property type="entry name" value="Peptide/Ni-bd"/>
</dbReference>
<organism evidence="7 8">
    <name type="scientific">Microbacterium faecale</name>
    <dbReference type="NCBI Taxonomy" id="1804630"/>
    <lineage>
        <taxon>Bacteria</taxon>
        <taxon>Bacillati</taxon>
        <taxon>Actinomycetota</taxon>
        <taxon>Actinomycetes</taxon>
        <taxon>Micrococcales</taxon>
        <taxon>Microbacteriaceae</taxon>
        <taxon>Microbacterium</taxon>
    </lineage>
</organism>
<evidence type="ECO:0000256" key="1">
    <source>
        <dbReference type="ARBA" id="ARBA00004196"/>
    </source>
</evidence>
<accession>A0A916Y7J7</accession>